<keyword evidence="6" id="KW-0206">Cytoskeleton</keyword>
<feature type="compositionally biased region" description="Low complexity" evidence="8">
    <location>
        <begin position="425"/>
        <end position="436"/>
    </location>
</feature>
<evidence type="ECO:0000256" key="4">
    <source>
        <dbReference type="ARBA" id="ARBA00022553"/>
    </source>
</evidence>
<dbReference type="GO" id="GO:0007097">
    <property type="term" value="P:nuclear migration"/>
    <property type="evidence" value="ECO:0007669"/>
    <property type="project" value="TreeGrafter"/>
</dbReference>
<dbReference type="FunFam" id="1.20.5.1700:FF:000001">
    <property type="entry name" value="Transforming acidic coiled-coil-containing protein 1 isoform 2"/>
    <property type="match status" value="1"/>
</dbReference>
<dbReference type="InterPro" id="IPR039915">
    <property type="entry name" value="TACC"/>
</dbReference>
<keyword evidence="11" id="KW-1185">Reference proteome</keyword>
<feature type="domain" description="Transforming acidic coiled-coil-containing protein C-terminal" evidence="9">
    <location>
        <begin position="610"/>
        <end position="802"/>
    </location>
</feature>
<evidence type="ECO:0000256" key="6">
    <source>
        <dbReference type="ARBA" id="ARBA00023212"/>
    </source>
</evidence>
<dbReference type="Gene3D" id="1.20.5.1700">
    <property type="match status" value="1"/>
</dbReference>
<dbReference type="GO" id="GO:0005856">
    <property type="term" value="C:cytoskeleton"/>
    <property type="evidence" value="ECO:0007669"/>
    <property type="project" value="UniProtKB-SubCell"/>
</dbReference>
<evidence type="ECO:0000256" key="2">
    <source>
        <dbReference type="ARBA" id="ARBA00009423"/>
    </source>
</evidence>
<dbReference type="InterPro" id="IPR057663">
    <property type="entry name" value="TACC3_Aurora-A_bind"/>
</dbReference>
<proteinExistence type="inferred from homology"/>
<keyword evidence="5 7" id="KW-0175">Coiled coil</keyword>
<dbReference type="Pfam" id="PF05010">
    <property type="entry name" value="TACC_C"/>
    <property type="match status" value="1"/>
</dbReference>
<feature type="compositionally biased region" description="Pro residues" evidence="8">
    <location>
        <begin position="437"/>
        <end position="446"/>
    </location>
</feature>
<protein>
    <recommendedName>
        <fullName evidence="9">Transforming acidic coiled-coil-containing protein C-terminal domain-containing protein</fullName>
    </recommendedName>
</protein>
<feature type="compositionally biased region" description="Pro residues" evidence="8">
    <location>
        <begin position="520"/>
        <end position="530"/>
    </location>
</feature>
<name>A0A8C6DER6_MOSMO</name>
<dbReference type="GO" id="GO:0007052">
    <property type="term" value="P:mitotic spindle organization"/>
    <property type="evidence" value="ECO:0007669"/>
    <property type="project" value="InterPro"/>
</dbReference>
<evidence type="ECO:0000256" key="7">
    <source>
        <dbReference type="SAM" id="Coils"/>
    </source>
</evidence>
<dbReference type="InterPro" id="IPR007707">
    <property type="entry name" value="TACC_C"/>
</dbReference>
<dbReference type="AlphaFoldDB" id="A0A8C6DER6"/>
<sequence length="808" mass="85797">MSLHILSDENVTGDKSTENCDFLFSPLELTGRPSVLRLSQKENVPPRSTAKAVKVSALFSPQQTQRILSPNVGSKLEACFALGDPTGLENCHQVCAQKENQQFTKETDTKTTHGILQKPVPANAEPPSEDVRPASEDQPPGGPPSAPLVSLGPSSFSQIPESVENTEASQGPAPGSPECAREEHVHPQPSEESMPLSPTAPEQPPGVASQDAAEDPLSTMGGDSKRVPAPPTRPASPSGAHPREKPLVDLPGVAPVDSKEAASCEDTALTSPREAAEATHPSARGDEASGQAAGSLRSGPVRLEFDFSDAAGKRPPPLRKRGETLGLKPPLRRPEARPGKAPLEAGKGCELALHESNGLSWDKPDNPDCNPAADSGEARPPGHPQSGQAAEALALSRQECSDDTPTTMAPARTPGAAGEGGTSGSSGSSAPLSSPSSEPPTAPTDPTPRAERGPEPILDLSGEQFRDPVEGTHAGDTADPAPPSQFKESALRKQSLYLNFDPLLQDSPRGLAPSSRGGPPDGPRGPPVPSVGPLASEQSPSHAQRAGGVSPSLRAQGVGAPLSGSPLEAQLLDLDFPGAPGVPMPGPAPCDLGPGAPLLPVGPIVDVLQYSQKDLDSAVEATQKENEALRGKCTALQERLLEMGKIMDSFERTVYQVMEDAQKQEELTKAEMQKILKDKAQLTADLHSMEKSFSDLFKRFEKQKEVIEGYRTNEESLKKCVKDYIERVEKEAQKYQALKAQAEEKLQASEEIAQVRSKAQTDAVALQAVLRKEQMRVHSLEKVVEQKTKENDELTRICDDLISKMKRI</sequence>
<dbReference type="PANTHER" id="PTHR13924">
    <property type="entry name" value="TRANSFORMING ACIDIC COILED-COIL CONTAINING PROTEIN 1/2"/>
    <property type="match status" value="1"/>
</dbReference>
<feature type="coiled-coil region" evidence="7">
    <location>
        <begin position="619"/>
        <end position="678"/>
    </location>
</feature>
<dbReference type="Ensembl" id="ENSMMST00000016479.1">
    <property type="protein sequence ID" value="ENSMMSP00000014923.1"/>
    <property type="gene ID" value="ENSMMSG00000011328.1"/>
</dbReference>
<dbReference type="Pfam" id="PF25777">
    <property type="entry name" value="Aurora-A_bind_TACC3"/>
    <property type="match status" value="1"/>
</dbReference>
<dbReference type="GeneTree" id="ENSGT00940000158858"/>
<feature type="coiled-coil region" evidence="7">
    <location>
        <begin position="721"/>
        <end position="804"/>
    </location>
</feature>
<reference evidence="10" key="2">
    <citation type="submission" date="2025-09" db="UniProtKB">
        <authorList>
            <consortium name="Ensembl"/>
        </authorList>
    </citation>
    <scope>IDENTIFICATION</scope>
</reference>
<dbReference type="Proteomes" id="UP000694544">
    <property type="component" value="Unplaced"/>
</dbReference>
<evidence type="ECO:0000259" key="9">
    <source>
        <dbReference type="Pfam" id="PF05010"/>
    </source>
</evidence>
<reference evidence="10" key="1">
    <citation type="submission" date="2025-08" db="UniProtKB">
        <authorList>
            <consortium name="Ensembl"/>
        </authorList>
    </citation>
    <scope>IDENTIFICATION</scope>
</reference>
<evidence type="ECO:0000256" key="5">
    <source>
        <dbReference type="ARBA" id="ARBA00023054"/>
    </source>
</evidence>
<feature type="compositionally biased region" description="Polar residues" evidence="8">
    <location>
        <begin position="152"/>
        <end position="169"/>
    </location>
</feature>
<dbReference type="GO" id="GO:0021987">
    <property type="term" value="P:cerebral cortex development"/>
    <property type="evidence" value="ECO:0007669"/>
    <property type="project" value="TreeGrafter"/>
</dbReference>
<evidence type="ECO:0000256" key="3">
    <source>
        <dbReference type="ARBA" id="ARBA00022490"/>
    </source>
</evidence>
<keyword evidence="4" id="KW-0597">Phosphoprotein</keyword>
<organism evidence="10 11">
    <name type="scientific">Moschus moschiferus</name>
    <name type="common">Siberian musk deer</name>
    <name type="synonym">Moschus sibiricus</name>
    <dbReference type="NCBI Taxonomy" id="68415"/>
    <lineage>
        <taxon>Eukaryota</taxon>
        <taxon>Metazoa</taxon>
        <taxon>Chordata</taxon>
        <taxon>Craniata</taxon>
        <taxon>Vertebrata</taxon>
        <taxon>Euteleostomi</taxon>
        <taxon>Mammalia</taxon>
        <taxon>Eutheria</taxon>
        <taxon>Laurasiatheria</taxon>
        <taxon>Artiodactyla</taxon>
        <taxon>Ruminantia</taxon>
        <taxon>Pecora</taxon>
        <taxon>Moschidae</taxon>
        <taxon>Moschus</taxon>
    </lineage>
</organism>
<dbReference type="PANTHER" id="PTHR13924:SF4">
    <property type="entry name" value="TRANSFORMING ACIDIC COILED-COIL-CONTAINING PROTEIN 3"/>
    <property type="match status" value="1"/>
</dbReference>
<accession>A0A8C6DER6</accession>
<dbReference type="GO" id="GO:0005737">
    <property type="term" value="C:cytoplasm"/>
    <property type="evidence" value="ECO:0007669"/>
    <property type="project" value="TreeGrafter"/>
</dbReference>
<feature type="region of interest" description="Disordered" evidence="8">
    <location>
        <begin position="103"/>
        <end position="564"/>
    </location>
</feature>
<evidence type="ECO:0000256" key="8">
    <source>
        <dbReference type="SAM" id="MobiDB-lite"/>
    </source>
</evidence>
<comment type="similarity">
    <text evidence="2">Belongs to the TACC family.</text>
</comment>
<comment type="subcellular location">
    <subcellularLocation>
        <location evidence="1">Cytoplasm</location>
        <location evidence="1">Cytoskeleton</location>
    </subcellularLocation>
</comment>
<evidence type="ECO:0000313" key="10">
    <source>
        <dbReference type="Ensembl" id="ENSMMSP00000014923.1"/>
    </source>
</evidence>
<evidence type="ECO:0000256" key="1">
    <source>
        <dbReference type="ARBA" id="ARBA00004245"/>
    </source>
</evidence>
<keyword evidence="3" id="KW-0963">Cytoplasm</keyword>
<evidence type="ECO:0000313" key="11">
    <source>
        <dbReference type="Proteomes" id="UP000694544"/>
    </source>
</evidence>